<dbReference type="InterPro" id="IPR008407">
    <property type="entry name" value="Brnchd-chn_aa_trnsp_AzlD"/>
</dbReference>
<dbReference type="Pfam" id="PF05437">
    <property type="entry name" value="AzlD"/>
    <property type="match status" value="1"/>
</dbReference>
<evidence type="ECO:0000256" key="1">
    <source>
        <dbReference type="SAM" id="Phobius"/>
    </source>
</evidence>
<keyword evidence="1" id="KW-0812">Transmembrane</keyword>
<dbReference type="AlphaFoldDB" id="A0A558D0U2"/>
<name>A0A558D0U2_9GAMM</name>
<dbReference type="Proteomes" id="UP000317355">
    <property type="component" value="Unassembled WGS sequence"/>
</dbReference>
<feature type="transmembrane region" description="Helical" evidence="1">
    <location>
        <begin position="89"/>
        <end position="112"/>
    </location>
</feature>
<feature type="transmembrane region" description="Helical" evidence="1">
    <location>
        <begin position="6"/>
        <end position="29"/>
    </location>
</feature>
<organism evidence="2 3">
    <name type="scientific">Sedimenticola thiotaurini</name>
    <dbReference type="NCBI Taxonomy" id="1543721"/>
    <lineage>
        <taxon>Bacteria</taxon>
        <taxon>Pseudomonadati</taxon>
        <taxon>Pseudomonadota</taxon>
        <taxon>Gammaproteobacteria</taxon>
        <taxon>Chromatiales</taxon>
        <taxon>Sedimenticolaceae</taxon>
        <taxon>Sedimenticola</taxon>
    </lineage>
</organism>
<comment type="caution">
    <text evidence="2">The sequence shown here is derived from an EMBL/GenBank/DDBJ whole genome shotgun (WGS) entry which is preliminary data.</text>
</comment>
<sequence length="113" mass="12693">MSDTGYLLMVFLVMTVATFITRLIPFVAFRNKSEHPLLQYLGRYMPPAIMTILVLYSLKSVDLTQAPYGVNELLALLLTTLLHLWRGNALLSIFAGTLFYMAAVQLGLFTGLY</sequence>
<dbReference type="PIRSF" id="PIRSF003203">
    <property type="entry name" value="AzlD"/>
    <property type="match status" value="1"/>
</dbReference>
<accession>A0A558D0U2</accession>
<keyword evidence="1" id="KW-1133">Transmembrane helix</keyword>
<reference evidence="2 3" key="1">
    <citation type="submission" date="2019-07" db="EMBL/GenBank/DDBJ databases">
        <title>The pathways for chlorine oxyanion respiration interact through the shared metabolite chlorate.</title>
        <authorList>
            <person name="Barnum T.P."/>
            <person name="Cheng Y."/>
            <person name="Hill K.A."/>
            <person name="Lucas L.N."/>
            <person name="Carlson H.K."/>
            <person name="Coates J.D."/>
        </authorList>
    </citation>
    <scope>NUCLEOTIDE SEQUENCE [LARGE SCALE GENOMIC DNA]</scope>
    <source>
        <strain evidence="2">BK-3</strain>
    </source>
</reference>
<evidence type="ECO:0000313" key="3">
    <source>
        <dbReference type="Proteomes" id="UP000317355"/>
    </source>
</evidence>
<protein>
    <submittedName>
        <fullName evidence="2">Branched-chain amino acid transporter</fullName>
    </submittedName>
</protein>
<dbReference type="EMBL" id="VMRY01000041">
    <property type="protein sequence ID" value="TVT54593.1"/>
    <property type="molecule type" value="Genomic_DNA"/>
</dbReference>
<proteinExistence type="predicted"/>
<dbReference type="STRING" id="1543721.AAY24_16160"/>
<feature type="transmembrane region" description="Helical" evidence="1">
    <location>
        <begin position="41"/>
        <end position="58"/>
    </location>
</feature>
<gene>
    <name evidence="2" type="ORF">FHK82_10400</name>
</gene>
<keyword evidence="1" id="KW-0472">Membrane</keyword>
<evidence type="ECO:0000313" key="2">
    <source>
        <dbReference type="EMBL" id="TVT54593.1"/>
    </source>
</evidence>